<feature type="transmembrane region" description="Helical" evidence="1">
    <location>
        <begin position="187"/>
        <end position="216"/>
    </location>
</feature>
<evidence type="ECO:0000313" key="4">
    <source>
        <dbReference type="Proteomes" id="UP000294194"/>
    </source>
</evidence>
<proteinExistence type="predicted"/>
<feature type="transmembrane region" description="Helical" evidence="1">
    <location>
        <begin position="15"/>
        <end position="35"/>
    </location>
</feature>
<organism evidence="3 4">
    <name type="scientific">Glaciihabitans arcticus</name>
    <dbReference type="NCBI Taxonomy" id="2668039"/>
    <lineage>
        <taxon>Bacteria</taxon>
        <taxon>Bacillati</taxon>
        <taxon>Actinomycetota</taxon>
        <taxon>Actinomycetes</taxon>
        <taxon>Micrococcales</taxon>
        <taxon>Microbacteriaceae</taxon>
        <taxon>Glaciihabitans</taxon>
    </lineage>
</organism>
<dbReference type="GO" id="GO:0016717">
    <property type="term" value="F:oxidoreductase activity, acting on paired donors, with oxidation of a pair of donors resulting in the reduction of molecular oxygen to two molecules of water"/>
    <property type="evidence" value="ECO:0007669"/>
    <property type="project" value="TreeGrafter"/>
</dbReference>
<feature type="domain" description="Fatty acid desaturase" evidence="2">
    <location>
        <begin position="41"/>
        <end position="300"/>
    </location>
</feature>
<dbReference type="AlphaFoldDB" id="A0A4Q9GUS0"/>
<evidence type="ECO:0000259" key="2">
    <source>
        <dbReference type="Pfam" id="PF00487"/>
    </source>
</evidence>
<dbReference type="Proteomes" id="UP000294194">
    <property type="component" value="Unassembled WGS sequence"/>
</dbReference>
<evidence type="ECO:0000256" key="1">
    <source>
        <dbReference type="SAM" id="Phobius"/>
    </source>
</evidence>
<dbReference type="PANTHER" id="PTHR19353:SF19">
    <property type="entry name" value="DELTA(5) FATTY ACID DESATURASE C-RELATED"/>
    <property type="match status" value="1"/>
</dbReference>
<evidence type="ECO:0000313" key="3">
    <source>
        <dbReference type="EMBL" id="TBN58525.1"/>
    </source>
</evidence>
<sequence length="336" mass="37926">MATIREAGLLRRRRGFYIVTFAVITLVMAAAWVGVVMLAGTWYTLILAAAMGILFTQYAFLAHEASHRQVFESGKANDLAGRVLADLFVGISYSWWMNKHSKHHANPNTQGKDPDIEPDFIVFQKEHAAEVTGRFGKFFTRRQGWLFFPALLLEGLNLHAQAFKTVFSPGKVDKRALEIVLLLVRNIGYLVAVFSIMPLGIAFAFLGVQLGVFGLYMGASFAPNHKGMPILPKDSRVDFLRRQVLTSRNIRHTWYMNTFMGGLNFQVEHHLFPSMPRPSLKRAQEIVKEYCAARDIQYTEVRLTESYRIVVAYLNRVGLSAGGDPFDCPAAMRYGR</sequence>
<reference evidence="4" key="1">
    <citation type="submission" date="2019-02" db="EMBL/GenBank/DDBJ databases">
        <title>Glaciihabitans arcticus sp. nov., a psychrotolerant bacterium isolated from polar soil.</title>
        <authorList>
            <person name="Dahal R.H."/>
        </authorList>
    </citation>
    <scope>NUCLEOTIDE SEQUENCE [LARGE SCALE GENOMIC DNA]</scope>
    <source>
        <strain evidence="4">RP-3-7</strain>
    </source>
</reference>
<keyword evidence="4" id="KW-1185">Reference proteome</keyword>
<accession>A0A4Q9GUS0</accession>
<dbReference type="PIRSF" id="PIRSF015921">
    <property type="entry name" value="FA_sphinglp_des"/>
    <property type="match status" value="1"/>
</dbReference>
<dbReference type="GO" id="GO:0008610">
    <property type="term" value="P:lipid biosynthetic process"/>
    <property type="evidence" value="ECO:0007669"/>
    <property type="project" value="UniProtKB-ARBA"/>
</dbReference>
<dbReference type="Pfam" id="PF00487">
    <property type="entry name" value="FA_desaturase"/>
    <property type="match status" value="1"/>
</dbReference>
<comment type="caution">
    <text evidence="3">The sequence shown here is derived from an EMBL/GenBank/DDBJ whole genome shotgun (WGS) entry which is preliminary data.</text>
</comment>
<gene>
    <name evidence="3" type="ORF">EYE40_04210</name>
</gene>
<name>A0A4Q9GUS0_9MICO</name>
<dbReference type="CDD" id="cd03506">
    <property type="entry name" value="Delta6-FADS-like"/>
    <property type="match status" value="1"/>
</dbReference>
<protein>
    <submittedName>
        <fullName evidence="3">Acyl-CoA desaturase</fullName>
    </submittedName>
</protein>
<dbReference type="InterPro" id="IPR012171">
    <property type="entry name" value="Fatty_acid_desaturase"/>
</dbReference>
<keyword evidence="1" id="KW-1133">Transmembrane helix</keyword>
<keyword evidence="1" id="KW-0472">Membrane</keyword>
<dbReference type="PANTHER" id="PTHR19353">
    <property type="entry name" value="FATTY ACID DESATURASE 2"/>
    <property type="match status" value="1"/>
</dbReference>
<feature type="transmembrane region" description="Helical" evidence="1">
    <location>
        <begin position="41"/>
        <end position="61"/>
    </location>
</feature>
<keyword evidence="1" id="KW-0812">Transmembrane</keyword>
<dbReference type="EMBL" id="SISG01000001">
    <property type="protein sequence ID" value="TBN58525.1"/>
    <property type="molecule type" value="Genomic_DNA"/>
</dbReference>
<dbReference type="GO" id="GO:0016020">
    <property type="term" value="C:membrane"/>
    <property type="evidence" value="ECO:0007669"/>
    <property type="project" value="TreeGrafter"/>
</dbReference>
<dbReference type="InterPro" id="IPR005804">
    <property type="entry name" value="FA_desaturase_dom"/>
</dbReference>